<dbReference type="InterPro" id="IPR008984">
    <property type="entry name" value="SMAD_FHA_dom_sf"/>
</dbReference>
<proteinExistence type="inferred from homology"/>
<dbReference type="SUPFAM" id="SSF49879">
    <property type="entry name" value="SMAD/FHA domain"/>
    <property type="match status" value="1"/>
</dbReference>
<dbReference type="AlphaFoldDB" id="A0A0V1Q0B5"/>
<dbReference type="PANTHER" id="PTHR24347">
    <property type="entry name" value="SERINE/THREONINE-PROTEIN KINASE"/>
    <property type="match status" value="1"/>
</dbReference>
<dbReference type="PROSITE" id="PS50006">
    <property type="entry name" value="FHA_DOMAIN"/>
    <property type="match status" value="1"/>
</dbReference>
<name>A0A0V1Q0B5_9ASCO</name>
<dbReference type="InterPro" id="IPR017441">
    <property type="entry name" value="Protein_kinase_ATP_BS"/>
</dbReference>
<dbReference type="PROSITE" id="PS00107">
    <property type="entry name" value="PROTEIN_KINASE_ATP"/>
    <property type="match status" value="1"/>
</dbReference>
<dbReference type="InterPro" id="IPR008271">
    <property type="entry name" value="Ser/Thr_kinase_AS"/>
</dbReference>
<dbReference type="SUPFAM" id="SSF56112">
    <property type="entry name" value="Protein kinase-like (PK-like)"/>
    <property type="match status" value="1"/>
</dbReference>
<comment type="similarity">
    <text evidence="1">Belongs to the protein kinase superfamily. CAMK Ser/Thr protein kinase family. CHEK2 subfamily.</text>
</comment>
<dbReference type="InterPro" id="IPR000253">
    <property type="entry name" value="FHA_dom"/>
</dbReference>
<dbReference type="Gene3D" id="3.30.200.20">
    <property type="entry name" value="Phosphorylase Kinase, domain 1"/>
    <property type="match status" value="1"/>
</dbReference>
<feature type="domain" description="FHA" evidence="5">
    <location>
        <begin position="99"/>
        <end position="154"/>
    </location>
</feature>
<evidence type="ECO:0000256" key="2">
    <source>
        <dbReference type="ARBA" id="ARBA00022741"/>
    </source>
</evidence>
<dbReference type="PROSITE" id="PS50011">
    <property type="entry name" value="PROTEIN_KINASE_DOM"/>
    <property type="match status" value="1"/>
</dbReference>
<keyword evidence="8" id="KW-1185">Reference proteome</keyword>
<comment type="caution">
    <text evidence="7">The sequence shown here is derived from an EMBL/GenBank/DDBJ whole genome shotgun (WGS) entry which is preliminary data.</text>
</comment>
<evidence type="ECO:0000256" key="1">
    <source>
        <dbReference type="ARBA" id="ARBA00005575"/>
    </source>
</evidence>
<dbReference type="GO" id="GO:0005524">
    <property type="term" value="F:ATP binding"/>
    <property type="evidence" value="ECO:0007669"/>
    <property type="project" value="UniProtKB-UniRule"/>
</dbReference>
<feature type="binding site" evidence="4">
    <location>
        <position position="229"/>
    </location>
    <ligand>
        <name>ATP</name>
        <dbReference type="ChEBI" id="CHEBI:30616"/>
    </ligand>
</feature>
<accession>A0A0V1Q0B5</accession>
<dbReference type="Gene3D" id="2.60.200.20">
    <property type="match status" value="1"/>
</dbReference>
<dbReference type="SMART" id="SM00240">
    <property type="entry name" value="FHA"/>
    <property type="match status" value="1"/>
</dbReference>
<reference evidence="7 8" key="1">
    <citation type="submission" date="2015-11" db="EMBL/GenBank/DDBJ databases">
        <title>The genome of Debaryomyces fabryi.</title>
        <authorList>
            <person name="Tafer H."/>
            <person name="Lopandic K."/>
        </authorList>
    </citation>
    <scope>NUCLEOTIDE SEQUENCE [LARGE SCALE GENOMIC DNA]</scope>
    <source>
        <strain evidence="7 8">CBS 789</strain>
    </source>
</reference>
<dbReference type="InterPro" id="IPR011009">
    <property type="entry name" value="Kinase-like_dom_sf"/>
</dbReference>
<evidence type="ECO:0000313" key="8">
    <source>
        <dbReference type="Proteomes" id="UP000054251"/>
    </source>
</evidence>
<evidence type="ECO:0008006" key="9">
    <source>
        <dbReference type="Google" id="ProtNLM"/>
    </source>
</evidence>
<dbReference type="GeneID" id="26839369"/>
<gene>
    <name evidence="7" type="ORF">AC631_02360</name>
</gene>
<evidence type="ECO:0000259" key="5">
    <source>
        <dbReference type="PROSITE" id="PS50006"/>
    </source>
</evidence>
<sequence length="504" mass="57686">MEDITGALELVSIQEDLRNSFVEDNKSIIFCGSLAPESTSYSMAKYESSSINIEVNAFMNKTKEIISEIKPIEESTRNKRNEKIDDDRCLIPIRIGEMLTGGRAEKACRMILQHSTVSLVHFMIWGIKFDADSAPLVYLRDLSLNGMLVNGQTIGRNLTVLLYDGDIIEVRCVAVFLFRDFECSQYLQPARRESTIKDWTISSRILGSGSFGSVYVAKYKNEKINFAVKVIKGLSNSKNLPLRQERFKNEAEILLQIDHPNIIKVHDTILLDDHIYIFEDLICGGDLFSYLIKGNCLKAIPENEVILIVFQLLQALDYLHNHLQVIHRDLKLDNVLLKAPIPCTKIILCDFGIAKSLQRLNQRTKTIVGTVEYSAPEIFTLDKRLHESNNIHSFAKTWLKGEGYDYKCDTWSLGVMIHIMLSGISPFYSDGDEIGMVKSAKLGKLNFEQHQWRNVSPAAKDFIKKLVEVEPIKRYNIKECMKHEWISKRHLQLKQIYESKILCQ</sequence>
<dbReference type="RefSeq" id="XP_015468006.1">
    <property type="nucleotide sequence ID" value="XM_015611190.1"/>
</dbReference>
<evidence type="ECO:0000256" key="3">
    <source>
        <dbReference type="ARBA" id="ARBA00022840"/>
    </source>
</evidence>
<dbReference type="GO" id="GO:0004672">
    <property type="term" value="F:protein kinase activity"/>
    <property type="evidence" value="ECO:0007669"/>
    <property type="project" value="InterPro"/>
</dbReference>
<organism evidence="7 8">
    <name type="scientific">Debaryomyces fabryi</name>
    <dbReference type="NCBI Taxonomy" id="58627"/>
    <lineage>
        <taxon>Eukaryota</taxon>
        <taxon>Fungi</taxon>
        <taxon>Dikarya</taxon>
        <taxon>Ascomycota</taxon>
        <taxon>Saccharomycotina</taxon>
        <taxon>Pichiomycetes</taxon>
        <taxon>Debaryomycetaceae</taxon>
        <taxon>Debaryomyces</taxon>
    </lineage>
</organism>
<dbReference type="OrthoDB" id="74764at2759"/>
<dbReference type="Gene3D" id="1.10.510.10">
    <property type="entry name" value="Transferase(Phosphotransferase) domain 1"/>
    <property type="match status" value="1"/>
</dbReference>
<dbReference type="PROSITE" id="PS00108">
    <property type="entry name" value="PROTEIN_KINASE_ST"/>
    <property type="match status" value="1"/>
</dbReference>
<dbReference type="CDD" id="cd22670">
    <property type="entry name" value="FHA_MEK1-like"/>
    <property type="match status" value="1"/>
</dbReference>
<dbReference type="Proteomes" id="UP000054251">
    <property type="component" value="Unassembled WGS sequence"/>
</dbReference>
<keyword evidence="2 4" id="KW-0547">Nucleotide-binding</keyword>
<dbReference type="InterPro" id="IPR000719">
    <property type="entry name" value="Prot_kinase_dom"/>
</dbReference>
<evidence type="ECO:0000256" key="4">
    <source>
        <dbReference type="PROSITE-ProRule" id="PRU10141"/>
    </source>
</evidence>
<protein>
    <recommendedName>
        <fullName evidence="9">Protein kinase domain-containing protein</fullName>
    </recommendedName>
</protein>
<dbReference type="SMART" id="SM00220">
    <property type="entry name" value="S_TKc"/>
    <property type="match status" value="1"/>
</dbReference>
<dbReference type="GO" id="GO:0030447">
    <property type="term" value="P:filamentous growth"/>
    <property type="evidence" value="ECO:0007669"/>
    <property type="project" value="UniProtKB-ARBA"/>
</dbReference>
<evidence type="ECO:0000313" key="7">
    <source>
        <dbReference type="EMBL" id="KSA01904.1"/>
    </source>
</evidence>
<keyword evidence="3 4" id="KW-0067">ATP-binding</keyword>
<dbReference type="Pfam" id="PF00498">
    <property type="entry name" value="FHA"/>
    <property type="match status" value="1"/>
</dbReference>
<feature type="domain" description="Protein kinase" evidence="6">
    <location>
        <begin position="200"/>
        <end position="486"/>
    </location>
</feature>
<dbReference type="Pfam" id="PF00069">
    <property type="entry name" value="Pkinase"/>
    <property type="match status" value="1"/>
</dbReference>
<dbReference type="EMBL" id="LMYN01000040">
    <property type="protein sequence ID" value="KSA01904.1"/>
    <property type="molecule type" value="Genomic_DNA"/>
</dbReference>
<evidence type="ECO:0000259" key="6">
    <source>
        <dbReference type="PROSITE" id="PS50011"/>
    </source>
</evidence>